<dbReference type="Proteomes" id="UP000260664">
    <property type="component" value="Unassembled WGS sequence"/>
</dbReference>
<feature type="coiled-coil region" evidence="1">
    <location>
        <begin position="147"/>
        <end position="174"/>
    </location>
</feature>
<evidence type="ECO:0000256" key="2">
    <source>
        <dbReference type="SAM" id="MobiDB-lite"/>
    </source>
</evidence>
<dbReference type="EMBL" id="QSOI01000009">
    <property type="protein sequence ID" value="RGI83966.1"/>
    <property type="molecule type" value="Genomic_DNA"/>
</dbReference>
<name>A0A3E4F621_9FIRM</name>
<feature type="coiled-coil region" evidence="1">
    <location>
        <begin position="14"/>
        <end position="115"/>
    </location>
</feature>
<evidence type="ECO:0000313" key="3">
    <source>
        <dbReference type="EMBL" id="RGI83966.1"/>
    </source>
</evidence>
<evidence type="ECO:0000256" key="1">
    <source>
        <dbReference type="SAM" id="Coils"/>
    </source>
</evidence>
<reference evidence="3 4" key="1">
    <citation type="submission" date="2018-08" db="EMBL/GenBank/DDBJ databases">
        <title>A genome reference for cultivated species of the human gut microbiota.</title>
        <authorList>
            <person name="Zou Y."/>
            <person name="Xue W."/>
            <person name="Luo G."/>
        </authorList>
    </citation>
    <scope>NUCLEOTIDE SEQUENCE [LARGE SCALE GENOMIC DNA]</scope>
    <source>
        <strain evidence="3 4">TM09-19AC</strain>
    </source>
</reference>
<dbReference type="InterPro" id="IPR009785">
    <property type="entry name" value="Prophage_Lj928_Orf309"/>
</dbReference>
<sequence length="305" mass="35862">MELKIISPQENGFVEEIKWNNEELKAEIAAKMEDYRGLVFTEESIADAKKDRANLNKLKSAFEDERKRVKKLCMEPYNKFEQQVKEVTALIEEPIRLIDSQIKEVEQRKKEEKRQAVTGLFNQLAFPIYVSLTAIWDVKWLNASVSLNKVREQMQRILEQIKSDEETIEKLQEFSFEAMEVYKKTLNLSQAIQKGQELADIQRRKEEARIAREKAEKARRAEEQRRVEEQQDIQEEVSESGIPETEMGRVIDGIERQAFEHVVAASVEEQESVMHLDFRVWGTREQLLALRNYMNENHLKFGKVE</sequence>
<proteinExistence type="predicted"/>
<accession>A0A3E4F621</accession>
<evidence type="ECO:0000313" key="4">
    <source>
        <dbReference type="Proteomes" id="UP000260664"/>
    </source>
</evidence>
<dbReference type="AlphaFoldDB" id="A0A3E4F621"/>
<feature type="region of interest" description="Disordered" evidence="2">
    <location>
        <begin position="215"/>
        <end position="241"/>
    </location>
</feature>
<protein>
    <submittedName>
        <fullName evidence="3">DUF1351 domain-containing protein</fullName>
    </submittedName>
</protein>
<keyword evidence="1" id="KW-0175">Coiled coil</keyword>
<gene>
    <name evidence="3" type="ORF">DXD84_08745</name>
</gene>
<dbReference type="Pfam" id="PF07083">
    <property type="entry name" value="DUF1351"/>
    <property type="match status" value="1"/>
</dbReference>
<comment type="caution">
    <text evidence="3">The sequence shown here is derived from an EMBL/GenBank/DDBJ whole genome shotgun (WGS) entry which is preliminary data.</text>
</comment>
<organism evidence="3 4">
    <name type="scientific">Dorea formicigenerans</name>
    <dbReference type="NCBI Taxonomy" id="39486"/>
    <lineage>
        <taxon>Bacteria</taxon>
        <taxon>Bacillati</taxon>
        <taxon>Bacillota</taxon>
        <taxon>Clostridia</taxon>
        <taxon>Lachnospirales</taxon>
        <taxon>Lachnospiraceae</taxon>
        <taxon>Dorea</taxon>
    </lineage>
</organism>
<dbReference type="RefSeq" id="WP_117495177.1">
    <property type="nucleotide sequence ID" value="NZ_QSOI01000009.1"/>
</dbReference>
<feature type="compositionally biased region" description="Basic and acidic residues" evidence="2">
    <location>
        <begin position="215"/>
        <end position="229"/>
    </location>
</feature>